<accession>A0A7V0NEC4</accession>
<evidence type="ECO:0000313" key="9">
    <source>
        <dbReference type="EMBL" id="HDD35526.1"/>
    </source>
</evidence>
<dbReference type="HAMAP" id="MF_00083">
    <property type="entry name" value="Pept_tRNA_hydro_bact"/>
    <property type="match status" value="1"/>
</dbReference>
<dbReference type="InterPro" id="IPR001328">
    <property type="entry name" value="Pept_tRNA_hydro"/>
</dbReference>
<dbReference type="SUPFAM" id="SSF53178">
    <property type="entry name" value="Peptidyl-tRNA hydrolase-like"/>
    <property type="match status" value="1"/>
</dbReference>
<dbReference type="PROSITE" id="PS01195">
    <property type="entry name" value="PEPT_TRNA_HYDROL_1"/>
    <property type="match status" value="1"/>
</dbReference>
<organism evidence="9">
    <name type="scientific">Desulfofervidus auxilii</name>
    <dbReference type="NCBI Taxonomy" id="1621989"/>
    <lineage>
        <taxon>Bacteria</taxon>
        <taxon>Pseudomonadati</taxon>
        <taxon>Thermodesulfobacteriota</taxon>
        <taxon>Candidatus Desulfofervidia</taxon>
        <taxon>Candidatus Desulfofervidales</taxon>
        <taxon>Candidatus Desulfofervidaceae</taxon>
        <taxon>Candidatus Desulfofervidus</taxon>
    </lineage>
</organism>
<protein>
    <recommendedName>
        <fullName evidence="6 7">Peptidyl-tRNA hydrolase</fullName>
        <ecNumber evidence="1 7">3.1.1.29</ecNumber>
    </recommendedName>
</protein>
<dbReference type="Gene3D" id="3.40.50.1470">
    <property type="entry name" value="Peptidyl-tRNA hydrolase"/>
    <property type="match status" value="1"/>
</dbReference>
<dbReference type="CDD" id="cd00462">
    <property type="entry name" value="PTH"/>
    <property type="match status" value="1"/>
</dbReference>
<dbReference type="InterPro" id="IPR018171">
    <property type="entry name" value="Pept_tRNA_hydro_CS"/>
</dbReference>
<evidence type="ECO:0000256" key="5">
    <source>
        <dbReference type="ARBA" id="ARBA00038063"/>
    </source>
</evidence>
<dbReference type="Proteomes" id="UP000885706">
    <property type="component" value="Unassembled WGS sequence"/>
</dbReference>
<name>A0A7V0NEC4_DESA2</name>
<comment type="caution">
    <text evidence="9">The sequence shown here is derived from an EMBL/GenBank/DDBJ whole genome shotgun (WGS) entry which is preliminary data.</text>
</comment>
<evidence type="ECO:0000256" key="8">
    <source>
        <dbReference type="RuleBase" id="RU004320"/>
    </source>
</evidence>
<dbReference type="InterPro" id="IPR036416">
    <property type="entry name" value="Pept_tRNA_hydro_sf"/>
</dbReference>
<evidence type="ECO:0000256" key="4">
    <source>
        <dbReference type="ARBA" id="ARBA00022884"/>
    </source>
</evidence>
<dbReference type="EMBL" id="DQWQ01000081">
    <property type="protein sequence ID" value="HDD35526.1"/>
    <property type="molecule type" value="Genomic_DNA"/>
</dbReference>
<keyword evidence="2" id="KW-0820">tRNA-binding</keyword>
<dbReference type="PANTHER" id="PTHR17224:SF1">
    <property type="entry name" value="PEPTIDYL-TRNA HYDROLASE"/>
    <property type="match status" value="1"/>
</dbReference>
<dbReference type="NCBIfam" id="TIGR00447">
    <property type="entry name" value="pth"/>
    <property type="match status" value="1"/>
</dbReference>
<dbReference type="AlphaFoldDB" id="A0A7V0NEC4"/>
<dbReference type="GO" id="GO:0004045">
    <property type="term" value="F:peptidyl-tRNA hydrolase activity"/>
    <property type="evidence" value="ECO:0007669"/>
    <property type="project" value="UniProtKB-EC"/>
</dbReference>
<dbReference type="PANTHER" id="PTHR17224">
    <property type="entry name" value="PEPTIDYL-TRNA HYDROLASE"/>
    <property type="match status" value="1"/>
</dbReference>
<sequence>MKIKLLLGLGNPGNVYQATRHNIGFMVIDSLISFYGLKETRKHPLIWIGKTVIENHEVIVAKPLTFMNLSGKAVLWLKSKYEILPCEMLIVHDDMDIPWGRLKLVRRGGAGGHKGVLSIHSLLRTQDIPRLKIGIGRPNTEDAIDYVLSEFSPFEKKQLRILLEEACNAIVKTIT</sequence>
<keyword evidence="4" id="KW-0694">RNA-binding</keyword>
<evidence type="ECO:0000256" key="1">
    <source>
        <dbReference type="ARBA" id="ARBA00013260"/>
    </source>
</evidence>
<reference evidence="9" key="1">
    <citation type="journal article" date="2020" name="mSystems">
        <title>Genome- and Community-Level Interaction Insights into Carbon Utilization and Element Cycling Functions of Hydrothermarchaeota in Hydrothermal Sediment.</title>
        <authorList>
            <person name="Zhou Z."/>
            <person name="Liu Y."/>
            <person name="Xu W."/>
            <person name="Pan J."/>
            <person name="Luo Z.H."/>
            <person name="Li M."/>
        </authorList>
    </citation>
    <scope>NUCLEOTIDE SEQUENCE [LARGE SCALE GENOMIC DNA]</scope>
    <source>
        <strain evidence="9">HyVt-113</strain>
    </source>
</reference>
<evidence type="ECO:0000256" key="2">
    <source>
        <dbReference type="ARBA" id="ARBA00022555"/>
    </source>
</evidence>
<keyword evidence="3 7" id="KW-0378">Hydrolase</keyword>
<feature type="non-terminal residue" evidence="9">
    <location>
        <position position="175"/>
    </location>
</feature>
<comment type="catalytic activity">
    <reaction evidence="7">
        <text>an N-acyl-L-alpha-aminoacyl-tRNA + H2O = an N-acyl-L-amino acid + a tRNA + H(+)</text>
        <dbReference type="Rhea" id="RHEA:54448"/>
        <dbReference type="Rhea" id="RHEA-COMP:10123"/>
        <dbReference type="Rhea" id="RHEA-COMP:13883"/>
        <dbReference type="ChEBI" id="CHEBI:15377"/>
        <dbReference type="ChEBI" id="CHEBI:15378"/>
        <dbReference type="ChEBI" id="CHEBI:59874"/>
        <dbReference type="ChEBI" id="CHEBI:78442"/>
        <dbReference type="ChEBI" id="CHEBI:138191"/>
        <dbReference type="EC" id="3.1.1.29"/>
    </reaction>
</comment>
<gene>
    <name evidence="9" type="ORF">ENF30_01865</name>
</gene>
<evidence type="ECO:0000256" key="3">
    <source>
        <dbReference type="ARBA" id="ARBA00022801"/>
    </source>
</evidence>
<evidence type="ECO:0000256" key="6">
    <source>
        <dbReference type="ARBA" id="ARBA00050038"/>
    </source>
</evidence>
<dbReference type="EC" id="3.1.1.29" evidence="1 7"/>
<comment type="similarity">
    <text evidence="5 8">Belongs to the PTH family.</text>
</comment>
<dbReference type="FunFam" id="3.40.50.1470:FF:000001">
    <property type="entry name" value="Peptidyl-tRNA hydrolase"/>
    <property type="match status" value="1"/>
</dbReference>
<proteinExistence type="inferred from homology"/>
<dbReference type="Pfam" id="PF01195">
    <property type="entry name" value="Pept_tRNA_hydro"/>
    <property type="match status" value="1"/>
</dbReference>
<evidence type="ECO:0000256" key="7">
    <source>
        <dbReference type="RuleBase" id="RU000673"/>
    </source>
</evidence>
<dbReference type="GO" id="GO:0000049">
    <property type="term" value="F:tRNA binding"/>
    <property type="evidence" value="ECO:0007669"/>
    <property type="project" value="UniProtKB-KW"/>
</dbReference>